<evidence type="ECO:0000313" key="1">
    <source>
        <dbReference type="Proteomes" id="UP000038045"/>
    </source>
</evidence>
<evidence type="ECO:0000313" key="2">
    <source>
        <dbReference type="WBParaSite" id="PTRK_0001103800.1"/>
    </source>
</evidence>
<sequence>MFRKSMNFLNNLKNLATPENITIVQNALQTISNTTGGVSLGKKNSQETVSLIKESTLTSMKKIVNSYPFAVYQDKSNVYHLIYEKGPYLMRKSSDKNLIIAVHKLLARIPLGLLNTAGKYFI</sequence>
<organism evidence="1 2">
    <name type="scientific">Parastrongyloides trichosuri</name>
    <name type="common">Possum-specific nematode worm</name>
    <dbReference type="NCBI Taxonomy" id="131310"/>
    <lineage>
        <taxon>Eukaryota</taxon>
        <taxon>Metazoa</taxon>
        <taxon>Ecdysozoa</taxon>
        <taxon>Nematoda</taxon>
        <taxon>Chromadorea</taxon>
        <taxon>Rhabditida</taxon>
        <taxon>Tylenchina</taxon>
        <taxon>Panagrolaimomorpha</taxon>
        <taxon>Strongyloidoidea</taxon>
        <taxon>Strongyloididae</taxon>
        <taxon>Parastrongyloides</taxon>
    </lineage>
</organism>
<protein>
    <submittedName>
        <fullName evidence="2">PBECR3 domain-containing protein</fullName>
    </submittedName>
</protein>
<dbReference type="Proteomes" id="UP000038045">
    <property type="component" value="Unplaced"/>
</dbReference>
<name>A0A0N4ZRA3_PARTI</name>
<accession>A0A0N4ZRA3</accession>
<proteinExistence type="predicted"/>
<keyword evidence="1" id="KW-1185">Reference proteome</keyword>
<reference evidence="2" key="1">
    <citation type="submission" date="2017-02" db="UniProtKB">
        <authorList>
            <consortium name="WormBaseParasite"/>
        </authorList>
    </citation>
    <scope>IDENTIFICATION</scope>
</reference>
<dbReference type="WBParaSite" id="PTRK_0001103800.1">
    <property type="protein sequence ID" value="PTRK_0001103800.1"/>
    <property type="gene ID" value="PTRK_0001103800"/>
</dbReference>
<dbReference type="AlphaFoldDB" id="A0A0N4ZRA3"/>